<sequence>MVGQWGQGQWPLDSQSAQARMRAPEGHAGGVRTAGVSADWTLGAPAGDAPPRPKAKPRRKPKELPKPQPLVLPDNATVRQLAALLKVDVDKLEEVLTELGDEITSPEDRVAVDSAELAALHFNKDIVISQAAQDRDKDAEPRPAVVTVMGHVDHGKTSLLDALRKTAVAAGEAGGITQHIGAFEVAMPESRASLTFLDTPGHAAFSAMRARGAKVTDLVVLVVAATDGVMPQTREALAHARTAGCPIIVALSKCDCPGAEPARVRRQLAAEGLELEENGGSVQVVETAAPVGLGLRELEEAVLLQAELLDLKATRTGPAEGTVVEARIDKLHGPVATVIVKRGTLEEGQPLVLGAEWGRVRGLLNAAGEELQVALPGQPVEVSGLRAAPRAGDAFMVLQSEERARRVSEARALRIETSRHSAQAAEVAAENEAAAARAEAIAAAEEEGEEPEPAPVEAVQLPLIIKADVQGSAEAVRDTVMQLSTDKVAVNVASLGVGHITRADIGSAQAIGARIIAFNVDFETRVTARSAKQGGVQVLCQPVIYRLIEEVAEWMTDAAPRVPHEVITGQATVLQMFENVNRRMDTVAGCRVTEGTINAGERFRVLRGGEVVHEGACASLRRLKDQVQKVAKGLECGVCLEDPPELRPGDVLQTFRTDMVRAKKEDVTRVGQFSGTETQRSAFAGQ</sequence>
<dbReference type="Pfam" id="PF00009">
    <property type="entry name" value="GTP_EFTU"/>
    <property type="match status" value="1"/>
</dbReference>
<dbReference type="FunFam" id="2.40.30.10:FF:000054">
    <property type="entry name" value="Translation initiation factor IF-2"/>
    <property type="match status" value="1"/>
</dbReference>
<dbReference type="InterPro" id="IPR000795">
    <property type="entry name" value="T_Tr_GTP-bd_dom"/>
</dbReference>
<dbReference type="CDD" id="cd03702">
    <property type="entry name" value="IF2_mtIF2_II"/>
    <property type="match status" value="1"/>
</dbReference>
<evidence type="ECO:0000256" key="8">
    <source>
        <dbReference type="ARBA" id="ARBA00023134"/>
    </source>
</evidence>
<keyword evidence="3" id="KW-0396">Initiation factor</keyword>
<dbReference type="CDD" id="cd03692">
    <property type="entry name" value="mtIF2_IVc"/>
    <property type="match status" value="1"/>
</dbReference>
<evidence type="ECO:0000256" key="12">
    <source>
        <dbReference type="SAM" id="MobiDB-lite"/>
    </source>
</evidence>
<evidence type="ECO:0000256" key="7">
    <source>
        <dbReference type="ARBA" id="ARBA00023128"/>
    </source>
</evidence>
<evidence type="ECO:0000256" key="4">
    <source>
        <dbReference type="ARBA" id="ARBA00022741"/>
    </source>
</evidence>
<dbReference type="FunFam" id="2.40.30.10:FF:000008">
    <property type="entry name" value="Translation initiation factor IF-2"/>
    <property type="match status" value="1"/>
</dbReference>
<evidence type="ECO:0000256" key="5">
    <source>
        <dbReference type="ARBA" id="ARBA00022917"/>
    </source>
</evidence>
<keyword evidence="15" id="KW-1185">Reference proteome</keyword>
<dbReference type="InterPro" id="IPR005225">
    <property type="entry name" value="Small_GTP-bd"/>
</dbReference>
<dbReference type="InterPro" id="IPR053905">
    <property type="entry name" value="EF-G-like_DII"/>
</dbReference>
<feature type="domain" description="Tr-type G" evidence="13">
    <location>
        <begin position="141"/>
        <end position="312"/>
    </location>
</feature>
<dbReference type="InterPro" id="IPR036925">
    <property type="entry name" value="TIF_IF2_dom3_sf"/>
</dbReference>
<accession>A0AAW1QDM1</accession>
<dbReference type="PROSITE" id="PS51722">
    <property type="entry name" value="G_TR_2"/>
    <property type="match status" value="1"/>
</dbReference>
<comment type="caution">
    <text evidence="14">The sequence shown here is derived from an EMBL/GenBank/DDBJ whole genome shotgun (WGS) entry which is preliminary data.</text>
</comment>
<organism evidence="14 15">
    <name type="scientific">Elliptochloris bilobata</name>
    <dbReference type="NCBI Taxonomy" id="381761"/>
    <lineage>
        <taxon>Eukaryota</taxon>
        <taxon>Viridiplantae</taxon>
        <taxon>Chlorophyta</taxon>
        <taxon>core chlorophytes</taxon>
        <taxon>Trebouxiophyceae</taxon>
        <taxon>Trebouxiophyceae incertae sedis</taxon>
        <taxon>Elliptochloris clade</taxon>
        <taxon>Elliptochloris</taxon>
    </lineage>
</organism>
<comment type="similarity">
    <text evidence="2">Belongs to the TRAFAC class translation factor GTPase superfamily. Classic translation factor GTPase family. IF-2 subfamily.</text>
</comment>
<dbReference type="InterPro" id="IPR009000">
    <property type="entry name" value="Transl_B-barrel_sf"/>
</dbReference>
<evidence type="ECO:0000313" key="14">
    <source>
        <dbReference type="EMBL" id="KAK9819495.1"/>
    </source>
</evidence>
<dbReference type="Pfam" id="PF11987">
    <property type="entry name" value="IF-2"/>
    <property type="match status" value="1"/>
</dbReference>
<protein>
    <recommendedName>
        <fullName evidence="10">Translation initiation factor IF-2, chloroplastic</fullName>
    </recommendedName>
    <alternativeName>
        <fullName evidence="11">Translation initiation factor IF-2, mitochondrial</fullName>
    </alternativeName>
</protein>
<dbReference type="Gene3D" id="2.40.30.10">
    <property type="entry name" value="Translation factors"/>
    <property type="match status" value="2"/>
</dbReference>
<dbReference type="NCBIfam" id="TIGR00487">
    <property type="entry name" value="IF-2"/>
    <property type="match status" value="1"/>
</dbReference>
<dbReference type="EMBL" id="JALJOU010000118">
    <property type="protein sequence ID" value="KAK9819495.1"/>
    <property type="molecule type" value="Genomic_DNA"/>
</dbReference>
<dbReference type="SUPFAM" id="SSF50447">
    <property type="entry name" value="Translation proteins"/>
    <property type="match status" value="2"/>
</dbReference>
<dbReference type="PANTHER" id="PTHR43381:SF20">
    <property type="entry name" value="TRANSLATION INITIATION FACTOR IF-2, MITOCHONDRIAL"/>
    <property type="match status" value="1"/>
</dbReference>
<keyword evidence="6" id="KW-0809">Transit peptide</keyword>
<evidence type="ECO:0000313" key="15">
    <source>
        <dbReference type="Proteomes" id="UP001445335"/>
    </source>
</evidence>
<keyword evidence="7" id="KW-0496">Mitochondrion</keyword>
<keyword evidence="4" id="KW-0547">Nucleotide-binding</keyword>
<dbReference type="FunFam" id="3.40.50.10050:FF:000001">
    <property type="entry name" value="Translation initiation factor IF-2"/>
    <property type="match status" value="1"/>
</dbReference>
<dbReference type="GO" id="GO:0003743">
    <property type="term" value="F:translation initiation factor activity"/>
    <property type="evidence" value="ECO:0007669"/>
    <property type="project" value="UniProtKB-KW"/>
</dbReference>
<evidence type="ECO:0000256" key="9">
    <source>
        <dbReference type="ARBA" id="ARBA00025162"/>
    </source>
</evidence>
<keyword evidence="5" id="KW-0648">Protein biosynthesis</keyword>
<evidence type="ECO:0000256" key="3">
    <source>
        <dbReference type="ARBA" id="ARBA00022540"/>
    </source>
</evidence>
<evidence type="ECO:0000256" key="6">
    <source>
        <dbReference type="ARBA" id="ARBA00022946"/>
    </source>
</evidence>
<dbReference type="Gene3D" id="3.40.50.300">
    <property type="entry name" value="P-loop containing nucleotide triphosphate hydrolases"/>
    <property type="match status" value="1"/>
</dbReference>
<evidence type="ECO:0000256" key="2">
    <source>
        <dbReference type="ARBA" id="ARBA00007733"/>
    </source>
</evidence>
<evidence type="ECO:0000256" key="10">
    <source>
        <dbReference type="ARBA" id="ARBA00044105"/>
    </source>
</evidence>
<comment type="subcellular location">
    <subcellularLocation>
        <location evidence="1">Mitochondrion</location>
    </subcellularLocation>
</comment>
<dbReference type="Gene3D" id="3.40.50.10050">
    <property type="entry name" value="Translation initiation factor IF- 2, domain 3"/>
    <property type="match status" value="1"/>
</dbReference>
<evidence type="ECO:0000256" key="11">
    <source>
        <dbReference type="ARBA" id="ARBA00044200"/>
    </source>
</evidence>
<dbReference type="SUPFAM" id="SSF52156">
    <property type="entry name" value="Initiation factor IF2/eIF5b, domain 3"/>
    <property type="match status" value="1"/>
</dbReference>
<dbReference type="FunFam" id="3.40.50.300:FF:000019">
    <property type="entry name" value="Translation initiation factor IF-2"/>
    <property type="match status" value="1"/>
</dbReference>
<dbReference type="Proteomes" id="UP001445335">
    <property type="component" value="Unassembled WGS sequence"/>
</dbReference>
<dbReference type="GO" id="GO:0005525">
    <property type="term" value="F:GTP binding"/>
    <property type="evidence" value="ECO:0007669"/>
    <property type="project" value="UniProtKB-KW"/>
</dbReference>
<dbReference type="Pfam" id="PF22042">
    <property type="entry name" value="EF-G_D2"/>
    <property type="match status" value="1"/>
</dbReference>
<dbReference type="PANTHER" id="PTHR43381">
    <property type="entry name" value="TRANSLATION INITIATION FACTOR IF-2-RELATED"/>
    <property type="match status" value="1"/>
</dbReference>
<keyword evidence="8" id="KW-0342">GTP-binding</keyword>
<proteinExistence type="inferred from homology"/>
<dbReference type="NCBIfam" id="TIGR00231">
    <property type="entry name" value="small_GTP"/>
    <property type="match status" value="1"/>
</dbReference>
<dbReference type="CDD" id="cd01887">
    <property type="entry name" value="IF2_eIF5B"/>
    <property type="match status" value="1"/>
</dbReference>
<dbReference type="InterPro" id="IPR015760">
    <property type="entry name" value="TIF_IF2"/>
</dbReference>
<dbReference type="GO" id="GO:0003924">
    <property type="term" value="F:GTPase activity"/>
    <property type="evidence" value="ECO:0007669"/>
    <property type="project" value="InterPro"/>
</dbReference>
<gene>
    <name evidence="14" type="ORF">WJX81_005164</name>
</gene>
<comment type="function">
    <text evidence="9">One of the essential components for the initiation of protein synthesis. Protects formylmethionyl-tRNA from spontaneous hydrolysis and promotes its binding to the 30S ribosomal subunits. Also involved in the hydrolysis of GTP during the formation of the 70S ribosomal complex.</text>
</comment>
<name>A0AAW1QDM1_9CHLO</name>
<dbReference type="InterPro" id="IPR023115">
    <property type="entry name" value="TIF_IF2_dom3"/>
</dbReference>
<dbReference type="InterPro" id="IPR027417">
    <property type="entry name" value="P-loop_NTPase"/>
</dbReference>
<dbReference type="GO" id="GO:0005739">
    <property type="term" value="C:mitochondrion"/>
    <property type="evidence" value="ECO:0007669"/>
    <property type="project" value="UniProtKB-SubCell"/>
</dbReference>
<feature type="region of interest" description="Disordered" evidence="12">
    <location>
        <begin position="1"/>
        <end position="71"/>
    </location>
</feature>
<dbReference type="AlphaFoldDB" id="A0AAW1QDM1"/>
<evidence type="ECO:0000259" key="13">
    <source>
        <dbReference type="PROSITE" id="PS51722"/>
    </source>
</evidence>
<reference evidence="14 15" key="1">
    <citation type="journal article" date="2024" name="Nat. Commun.">
        <title>Phylogenomics reveals the evolutionary origins of lichenization in chlorophyte algae.</title>
        <authorList>
            <person name="Puginier C."/>
            <person name="Libourel C."/>
            <person name="Otte J."/>
            <person name="Skaloud P."/>
            <person name="Haon M."/>
            <person name="Grisel S."/>
            <person name="Petersen M."/>
            <person name="Berrin J.G."/>
            <person name="Delaux P.M."/>
            <person name="Dal Grande F."/>
            <person name="Keller J."/>
        </authorList>
    </citation>
    <scope>NUCLEOTIDE SEQUENCE [LARGE SCALE GENOMIC DNA]</scope>
    <source>
        <strain evidence="14 15">SAG 245.80</strain>
    </source>
</reference>
<dbReference type="SUPFAM" id="SSF52540">
    <property type="entry name" value="P-loop containing nucleoside triphosphate hydrolases"/>
    <property type="match status" value="1"/>
</dbReference>
<dbReference type="InterPro" id="IPR000178">
    <property type="entry name" value="TF_IF2_bacterial-like"/>
</dbReference>
<dbReference type="InterPro" id="IPR044145">
    <property type="entry name" value="IF2_II"/>
</dbReference>
<evidence type="ECO:0000256" key="1">
    <source>
        <dbReference type="ARBA" id="ARBA00004173"/>
    </source>
</evidence>
<dbReference type="HAMAP" id="MF_00100_B">
    <property type="entry name" value="IF_2_B"/>
    <property type="match status" value="1"/>
</dbReference>